<evidence type="ECO:0000313" key="2">
    <source>
        <dbReference type="Proteomes" id="UP001153331"/>
    </source>
</evidence>
<dbReference type="EMBL" id="JAPHNI010001777">
    <property type="protein sequence ID" value="KAJ8104846.1"/>
    <property type="molecule type" value="Genomic_DNA"/>
</dbReference>
<sequence length="370" mass="41210">MSKPAYDRADASALLDDRGYRGLLIRGQNPALLFEKGVRERITESYYWKEQCFGLNAATLCDRAVELKFIGGTSGITGRPTPFLCLAFKMLQLVPEKDIVLEMLNFAGDEEEEDVKPEGNGEADDAGEKKRNLNAEGKLGSFKYLRCLAAFYIRLAWEPVQIYTTLEPLLTDYRKIKRRLKENFSLTYVDQFIDDLLTKDRICATSLWKLPSRANLEDLDMLEPRESPLGDEVDMLDEEDERAREREASVASDRSARSYRSRSYDIAAGAGATTAETAGALGVRARGVKESVVGVAHGLAVEAGGETEPNKSTHESSYHTSPPLSRPWKPSHSIPSDRHAAGIVPSNGATYSHLNPYLHSPYVARRETWS</sequence>
<comment type="caution">
    <text evidence="1">The sequence shown here is derived from an EMBL/GenBank/DDBJ whole genome shotgun (WGS) entry which is preliminary data.</text>
</comment>
<gene>
    <name evidence="1" type="ORF">OPT61_g10535</name>
</gene>
<evidence type="ECO:0000313" key="1">
    <source>
        <dbReference type="EMBL" id="KAJ8104846.1"/>
    </source>
</evidence>
<keyword evidence="2" id="KW-1185">Reference proteome</keyword>
<organism evidence="1 2">
    <name type="scientific">Boeremia exigua</name>
    <dbReference type="NCBI Taxonomy" id="749465"/>
    <lineage>
        <taxon>Eukaryota</taxon>
        <taxon>Fungi</taxon>
        <taxon>Dikarya</taxon>
        <taxon>Ascomycota</taxon>
        <taxon>Pezizomycotina</taxon>
        <taxon>Dothideomycetes</taxon>
        <taxon>Pleosporomycetidae</taxon>
        <taxon>Pleosporales</taxon>
        <taxon>Pleosporineae</taxon>
        <taxon>Didymellaceae</taxon>
        <taxon>Boeremia</taxon>
    </lineage>
</organism>
<reference evidence="1" key="1">
    <citation type="submission" date="2022-11" db="EMBL/GenBank/DDBJ databases">
        <title>Genome Sequence of Boeremia exigua.</title>
        <authorList>
            <person name="Buettner E."/>
        </authorList>
    </citation>
    <scope>NUCLEOTIDE SEQUENCE</scope>
    <source>
        <strain evidence="1">CU02</strain>
    </source>
</reference>
<proteinExistence type="predicted"/>
<name>A0ACC2HPF3_9PLEO</name>
<accession>A0ACC2HPF3</accession>
<dbReference type="Proteomes" id="UP001153331">
    <property type="component" value="Unassembled WGS sequence"/>
</dbReference>
<protein>
    <submittedName>
        <fullName evidence="1">Uncharacterized protein</fullName>
    </submittedName>
</protein>